<comment type="caution">
    <text evidence="1">The sequence shown here is derived from an EMBL/GenBank/DDBJ whole genome shotgun (WGS) entry which is preliminary data.</text>
</comment>
<evidence type="ECO:0000313" key="1">
    <source>
        <dbReference type="EMBL" id="CAL1293624.1"/>
    </source>
</evidence>
<reference evidence="1 2" key="1">
    <citation type="submission" date="2024-04" db="EMBL/GenBank/DDBJ databases">
        <authorList>
            <person name="Rising A."/>
            <person name="Reimegard J."/>
            <person name="Sonavane S."/>
            <person name="Akerstrom W."/>
            <person name="Nylinder S."/>
            <person name="Hedman E."/>
            <person name="Kallberg Y."/>
        </authorList>
    </citation>
    <scope>NUCLEOTIDE SEQUENCE [LARGE SCALE GENOMIC DNA]</scope>
</reference>
<gene>
    <name evidence="1" type="ORF">LARSCL_LOCUS18302</name>
</gene>
<evidence type="ECO:0000313" key="2">
    <source>
        <dbReference type="Proteomes" id="UP001497382"/>
    </source>
</evidence>
<sequence>MRCSGYRSNIPSERFRASLVEGEVLSHSASGSYKDSFQLHSATYSFAATFGTNFLPRKPSSLVLFNLLTKFVS</sequence>
<protein>
    <submittedName>
        <fullName evidence="1">Uncharacterized protein</fullName>
    </submittedName>
</protein>
<dbReference type="EMBL" id="CAXIEN010000331">
    <property type="protein sequence ID" value="CAL1293624.1"/>
    <property type="molecule type" value="Genomic_DNA"/>
</dbReference>
<proteinExistence type="predicted"/>
<dbReference type="AlphaFoldDB" id="A0AAV2BDB8"/>
<dbReference type="Proteomes" id="UP001497382">
    <property type="component" value="Unassembled WGS sequence"/>
</dbReference>
<accession>A0AAV2BDB8</accession>
<feature type="non-terminal residue" evidence="1">
    <location>
        <position position="73"/>
    </location>
</feature>
<keyword evidence="2" id="KW-1185">Reference proteome</keyword>
<organism evidence="1 2">
    <name type="scientific">Larinioides sclopetarius</name>
    <dbReference type="NCBI Taxonomy" id="280406"/>
    <lineage>
        <taxon>Eukaryota</taxon>
        <taxon>Metazoa</taxon>
        <taxon>Ecdysozoa</taxon>
        <taxon>Arthropoda</taxon>
        <taxon>Chelicerata</taxon>
        <taxon>Arachnida</taxon>
        <taxon>Araneae</taxon>
        <taxon>Araneomorphae</taxon>
        <taxon>Entelegynae</taxon>
        <taxon>Araneoidea</taxon>
        <taxon>Araneidae</taxon>
        <taxon>Larinioides</taxon>
    </lineage>
</organism>
<name>A0AAV2BDB8_9ARAC</name>